<evidence type="ECO:0000313" key="1">
    <source>
        <dbReference type="EMBL" id="KAK3763359.1"/>
    </source>
</evidence>
<organism evidence="1 2">
    <name type="scientific">Elysia crispata</name>
    <name type="common">lettuce slug</name>
    <dbReference type="NCBI Taxonomy" id="231223"/>
    <lineage>
        <taxon>Eukaryota</taxon>
        <taxon>Metazoa</taxon>
        <taxon>Spiralia</taxon>
        <taxon>Lophotrochozoa</taxon>
        <taxon>Mollusca</taxon>
        <taxon>Gastropoda</taxon>
        <taxon>Heterobranchia</taxon>
        <taxon>Euthyneura</taxon>
        <taxon>Panpulmonata</taxon>
        <taxon>Sacoglossa</taxon>
        <taxon>Placobranchoidea</taxon>
        <taxon>Plakobranchidae</taxon>
        <taxon>Elysia</taxon>
    </lineage>
</organism>
<protein>
    <submittedName>
        <fullName evidence="1">Uncharacterized protein</fullName>
    </submittedName>
</protein>
<dbReference type="AlphaFoldDB" id="A0AAE0Z5V3"/>
<dbReference type="EMBL" id="JAWDGP010004569">
    <property type="protein sequence ID" value="KAK3763359.1"/>
    <property type="molecule type" value="Genomic_DNA"/>
</dbReference>
<gene>
    <name evidence="1" type="ORF">RRG08_053368</name>
</gene>
<reference evidence="1" key="1">
    <citation type="journal article" date="2023" name="G3 (Bethesda)">
        <title>A reference genome for the long-term kleptoplast-retaining sea slug Elysia crispata morphotype clarki.</title>
        <authorList>
            <person name="Eastman K.E."/>
            <person name="Pendleton A.L."/>
            <person name="Shaikh M.A."/>
            <person name="Suttiyut T."/>
            <person name="Ogas R."/>
            <person name="Tomko P."/>
            <person name="Gavelis G."/>
            <person name="Widhalm J.R."/>
            <person name="Wisecaver J.H."/>
        </authorList>
    </citation>
    <scope>NUCLEOTIDE SEQUENCE</scope>
    <source>
        <strain evidence="1">ECLA1</strain>
    </source>
</reference>
<dbReference type="Proteomes" id="UP001283361">
    <property type="component" value="Unassembled WGS sequence"/>
</dbReference>
<keyword evidence="2" id="KW-1185">Reference proteome</keyword>
<accession>A0AAE0Z5V3</accession>
<name>A0AAE0Z5V3_9GAST</name>
<sequence>MGNGVWISNMGNGVWIHNMGNGVWIHNMGNGKEKGTHSASQQENIKPTMLLTWKPLCMAWTKLNNIEVNASKLPSSQTPNQSWRLKLKTSYLT</sequence>
<proteinExistence type="predicted"/>
<comment type="caution">
    <text evidence="1">The sequence shown here is derived from an EMBL/GenBank/DDBJ whole genome shotgun (WGS) entry which is preliminary data.</text>
</comment>
<evidence type="ECO:0000313" key="2">
    <source>
        <dbReference type="Proteomes" id="UP001283361"/>
    </source>
</evidence>